<evidence type="ECO:0000313" key="10">
    <source>
        <dbReference type="Proteomes" id="UP001065549"/>
    </source>
</evidence>
<feature type="domain" description="UvrD-like helicase ATP-binding" evidence="7">
    <location>
        <begin position="455"/>
        <end position="713"/>
    </location>
</feature>
<dbReference type="Pfam" id="PF13361">
    <property type="entry name" value="UvrD_C"/>
    <property type="match status" value="2"/>
</dbReference>
<dbReference type="PANTHER" id="PTHR40084">
    <property type="entry name" value="PHOSPHOHYDROLASE, PHP FAMILY"/>
    <property type="match status" value="1"/>
</dbReference>
<feature type="domain" description="UvrD-like helicase C-terminal" evidence="8">
    <location>
        <begin position="714"/>
        <end position="952"/>
    </location>
</feature>
<dbReference type="InterPro" id="IPR014017">
    <property type="entry name" value="DNA_helicase_UvrD-like_C"/>
</dbReference>
<dbReference type="RefSeq" id="WP_253020618.1">
    <property type="nucleotide sequence ID" value="NZ_JAOSHN010000001.1"/>
</dbReference>
<keyword evidence="3 5" id="KW-0347">Helicase</keyword>
<dbReference type="GO" id="GO:0005524">
    <property type="term" value="F:ATP binding"/>
    <property type="evidence" value="ECO:0007669"/>
    <property type="project" value="UniProtKB-UniRule"/>
</dbReference>
<evidence type="ECO:0000256" key="3">
    <source>
        <dbReference type="ARBA" id="ARBA00022806"/>
    </source>
</evidence>
<keyword evidence="2 5" id="KW-0378">Hydrolase</keyword>
<protein>
    <submittedName>
        <fullName evidence="9">UvrD-helicase domain-containing protein</fullName>
    </submittedName>
</protein>
<gene>
    <name evidence="9" type="ORF">OBO34_02190</name>
</gene>
<accession>A0A9J6QS14</accession>
<reference evidence="9" key="1">
    <citation type="submission" date="2022-09" db="EMBL/GenBank/DDBJ databases">
        <title>Culturomic study of gut microbiota in children with autism spectrum disorder.</title>
        <authorList>
            <person name="Efimov B.A."/>
            <person name="Chaplin A.V."/>
            <person name="Sokolova S.R."/>
            <person name="Pikina A.P."/>
            <person name="Korzhanova M."/>
            <person name="Belova V."/>
            <person name="Korostin D."/>
        </authorList>
    </citation>
    <scope>NUCLEOTIDE SEQUENCE</scope>
    <source>
        <strain evidence="9">ASD5510</strain>
    </source>
</reference>
<proteinExistence type="predicted"/>
<dbReference type="SUPFAM" id="SSF89550">
    <property type="entry name" value="PHP domain-like"/>
    <property type="match status" value="1"/>
</dbReference>
<keyword evidence="4 5" id="KW-0067">ATP-binding</keyword>
<dbReference type="CDD" id="cd19067">
    <property type="entry name" value="PfuEndoQ-like"/>
    <property type="match status" value="1"/>
</dbReference>
<dbReference type="PROSITE" id="PS51198">
    <property type="entry name" value="UVRD_HELICASE_ATP_BIND"/>
    <property type="match status" value="1"/>
</dbReference>
<sequence length="1035" mass="115736">MYIADLHIHSKYSRATSRECVPEHLDLWARRKGIDILGTGDFTHPAWRQELKEKLLPAEDGLYILKDEYRIRDAVTADEKQPRFILSGEISSIYKQDGKTRKVHNLILLPSLEDGEQLSRRLAAIGNIHSDGRPILGLSSRDLLEITLDVCPQAIFIPAHIWTPHFSLFGAFSGFDTIGECFGDLTPYIHALETGLSSDPPMNWQLSALDGYNLVSNSDAHSPSKLGREANLLDIPLSYEGMKEALEKGSGLCGTIEFFPEEGKYHMDGHRKCELSLSPAETDQYGGRCPVCGKKITIGVLHRVQQLADREEGCYKPEGGYFESLVPLPEVIAASTDKSAASVKVQRQYEAMLKELGTEFTILREMPLEEIGRMAGPCIEEGIRRLRQGKVERIPGYDGEYGKIKIIGKEEIEELCGQMSLFAGCPLPAGEKPKKKLKPAAAPQKEPAKEEPSHKGANCEQLAAIETKQSVTAVIAGPGTGKTYTLIERIAFLIEKLDQKPSDITAVTFTNKAAAEMRLRLVEKLGSNRGRSVRVGTFHGICREMLIQAGLAAALADETIQLELAGQAKVACGVSVSPVKLLRQVSAYKMGMLPEDKKILQACEDYTNRLQDTGLLDFDDLLLEVLKRWEQSPRHPAFSAGRHILVDELQDINEIQYQLIRAWSAQADTLFVIGDPDQSIYGFRGSDPGVFGRIEKEYSQIDRIRLTQNYRSTPQIIDCALSVIDHNDGQPRTLLASGAVGQQVRLVTAESRMAEAVFIAKEINRMTGGMDMMDAQNFASAREHHRSFSDMAVLYRTHFQAKLLEQCLKKESIPCIITGKEPFQEDPAVQAAIWFFLYLLEPKAYEEQMKRVCKGIFETDLQETCQYLKDLLLPQLKGTKPETLLRTWAEKTGLSSHEPLERLSGMAVFYDDMRTFLDQLLLGEEQDLERSASGKRYDSGAVRLMTLHAAKGLEFPVIFLCGVNEDFIPMAKGDIQEERRLFYVGMTRAKEELILSVSGQPSPFLAEIPENHRTVKEAFKKKSAPNMEQLKLFDF</sequence>
<keyword evidence="10" id="KW-1185">Reference proteome</keyword>
<feature type="binding site" evidence="5">
    <location>
        <begin position="476"/>
        <end position="483"/>
    </location>
    <ligand>
        <name>ATP</name>
        <dbReference type="ChEBI" id="CHEBI:30616"/>
    </ligand>
</feature>
<dbReference type="AlphaFoldDB" id="A0A9J6QS14"/>
<evidence type="ECO:0000256" key="6">
    <source>
        <dbReference type="SAM" id="MobiDB-lite"/>
    </source>
</evidence>
<evidence type="ECO:0000256" key="1">
    <source>
        <dbReference type="ARBA" id="ARBA00022741"/>
    </source>
</evidence>
<evidence type="ECO:0000313" key="9">
    <source>
        <dbReference type="EMBL" id="MCU7377159.1"/>
    </source>
</evidence>
<comment type="caution">
    <text evidence="9">The sequence shown here is derived from an EMBL/GenBank/DDBJ whole genome shotgun (WGS) entry which is preliminary data.</text>
</comment>
<dbReference type="Proteomes" id="UP001065549">
    <property type="component" value="Unassembled WGS sequence"/>
</dbReference>
<dbReference type="PROSITE" id="PS51217">
    <property type="entry name" value="UVRD_HELICASE_CTER"/>
    <property type="match status" value="1"/>
</dbReference>
<dbReference type="GO" id="GO:0016787">
    <property type="term" value="F:hydrolase activity"/>
    <property type="evidence" value="ECO:0007669"/>
    <property type="project" value="UniProtKB-UniRule"/>
</dbReference>
<name>A0A9J6QS14_9FIRM</name>
<dbReference type="InterPro" id="IPR013986">
    <property type="entry name" value="DExx_box_DNA_helicase_dom_sf"/>
</dbReference>
<dbReference type="Gene3D" id="3.20.20.140">
    <property type="entry name" value="Metal-dependent hydrolases"/>
    <property type="match status" value="1"/>
</dbReference>
<dbReference type="Pfam" id="PF00580">
    <property type="entry name" value="UvrD-helicase"/>
    <property type="match status" value="2"/>
</dbReference>
<dbReference type="InterPro" id="IPR016195">
    <property type="entry name" value="Pol/histidinol_Pase-like"/>
</dbReference>
<organism evidence="9 10">
    <name type="scientific">Hominibacterium faecale</name>
    <dbReference type="NCBI Taxonomy" id="2839743"/>
    <lineage>
        <taxon>Bacteria</taxon>
        <taxon>Bacillati</taxon>
        <taxon>Bacillota</taxon>
        <taxon>Clostridia</taxon>
        <taxon>Peptostreptococcales</taxon>
        <taxon>Anaerovoracaceae</taxon>
        <taxon>Hominibacterium</taxon>
    </lineage>
</organism>
<dbReference type="GO" id="GO:0004386">
    <property type="term" value="F:helicase activity"/>
    <property type="evidence" value="ECO:0007669"/>
    <property type="project" value="UniProtKB-UniRule"/>
</dbReference>
<dbReference type="CDD" id="cd18807">
    <property type="entry name" value="SF1_C_UvrD"/>
    <property type="match status" value="1"/>
</dbReference>
<dbReference type="InterPro" id="IPR014016">
    <property type="entry name" value="UvrD-like_ATP-bd"/>
</dbReference>
<dbReference type="PANTHER" id="PTHR40084:SF1">
    <property type="entry name" value="PHOSPHOTRANSFERASE"/>
    <property type="match status" value="1"/>
</dbReference>
<keyword evidence="1 5" id="KW-0547">Nucleotide-binding</keyword>
<dbReference type="SUPFAM" id="SSF52540">
    <property type="entry name" value="P-loop containing nucleoside triphosphate hydrolases"/>
    <property type="match status" value="1"/>
</dbReference>
<dbReference type="Gene3D" id="3.40.50.300">
    <property type="entry name" value="P-loop containing nucleotide triphosphate hydrolases"/>
    <property type="match status" value="3"/>
</dbReference>
<dbReference type="Gene3D" id="1.10.486.10">
    <property type="entry name" value="PCRA, domain 4"/>
    <property type="match status" value="2"/>
</dbReference>
<dbReference type="CDD" id="cd17932">
    <property type="entry name" value="DEXQc_UvrD"/>
    <property type="match status" value="1"/>
</dbReference>
<dbReference type="EMBL" id="JAOSHN010000001">
    <property type="protein sequence ID" value="MCU7377159.1"/>
    <property type="molecule type" value="Genomic_DNA"/>
</dbReference>
<evidence type="ECO:0000259" key="7">
    <source>
        <dbReference type="PROSITE" id="PS51198"/>
    </source>
</evidence>
<evidence type="ECO:0000256" key="2">
    <source>
        <dbReference type="ARBA" id="ARBA00022801"/>
    </source>
</evidence>
<evidence type="ECO:0000256" key="5">
    <source>
        <dbReference type="PROSITE-ProRule" id="PRU00560"/>
    </source>
</evidence>
<feature type="region of interest" description="Disordered" evidence="6">
    <location>
        <begin position="433"/>
        <end position="456"/>
    </location>
</feature>
<dbReference type="InterPro" id="IPR027417">
    <property type="entry name" value="P-loop_NTPase"/>
</dbReference>
<evidence type="ECO:0000259" key="8">
    <source>
        <dbReference type="PROSITE" id="PS51217"/>
    </source>
</evidence>
<evidence type="ECO:0000256" key="4">
    <source>
        <dbReference type="ARBA" id="ARBA00022840"/>
    </source>
</evidence>
<dbReference type="Gene3D" id="1.10.10.160">
    <property type="match status" value="1"/>
</dbReference>